<evidence type="ECO:0000256" key="3">
    <source>
        <dbReference type="SAM" id="SignalP"/>
    </source>
</evidence>
<reference evidence="4 5" key="1">
    <citation type="journal article" date="2019" name="Int. J. Syst. Evol. Microbiol.">
        <title>The Global Catalogue of Microorganisms (GCM) 10K type strain sequencing project: providing services to taxonomists for standard genome sequencing and annotation.</title>
        <authorList>
            <consortium name="The Broad Institute Genomics Platform"/>
            <consortium name="The Broad Institute Genome Sequencing Center for Infectious Disease"/>
            <person name="Wu L."/>
            <person name="Ma J."/>
        </authorList>
    </citation>
    <scope>NUCLEOTIDE SEQUENCE [LARGE SCALE GENOMIC DNA]</scope>
    <source>
        <strain evidence="4 5">JCM 3053</strain>
    </source>
</reference>
<proteinExistence type="predicted"/>
<evidence type="ECO:0000256" key="2">
    <source>
        <dbReference type="ARBA" id="ARBA00023157"/>
    </source>
</evidence>
<name>A0ABN3DHF4_9ACTN</name>
<dbReference type="Pfam" id="PF01356">
    <property type="entry name" value="A_amylase_inhib"/>
    <property type="match status" value="1"/>
</dbReference>
<dbReference type="SUPFAM" id="SSF49498">
    <property type="entry name" value="alpha-Amylase inhibitor tendamistat"/>
    <property type="match status" value="1"/>
</dbReference>
<dbReference type="EMBL" id="BAAART010000055">
    <property type="protein sequence ID" value="GAA2231310.1"/>
    <property type="molecule type" value="Genomic_DNA"/>
</dbReference>
<keyword evidence="2" id="KW-1015">Disulfide bond</keyword>
<dbReference type="InterPro" id="IPR000833">
    <property type="entry name" value="A-amylase_inhib"/>
</dbReference>
<evidence type="ECO:0008006" key="6">
    <source>
        <dbReference type="Google" id="ProtNLM"/>
    </source>
</evidence>
<dbReference type="SMART" id="SM00783">
    <property type="entry name" value="A_amylase_inhib"/>
    <property type="match status" value="1"/>
</dbReference>
<organism evidence="4 5">
    <name type="scientific">Streptomyces indiaensis</name>
    <dbReference type="NCBI Taxonomy" id="284033"/>
    <lineage>
        <taxon>Bacteria</taxon>
        <taxon>Bacillati</taxon>
        <taxon>Actinomycetota</taxon>
        <taxon>Actinomycetes</taxon>
        <taxon>Kitasatosporales</taxon>
        <taxon>Streptomycetaceae</taxon>
        <taxon>Streptomyces</taxon>
    </lineage>
</organism>
<dbReference type="RefSeq" id="WP_372486514.1">
    <property type="nucleotide sequence ID" value="NZ_JAKEIO010000004.1"/>
</dbReference>
<keyword evidence="3" id="KW-0732">Signal</keyword>
<evidence type="ECO:0000313" key="4">
    <source>
        <dbReference type="EMBL" id="GAA2231310.1"/>
    </source>
</evidence>
<evidence type="ECO:0000256" key="1">
    <source>
        <dbReference type="ARBA" id="ARBA00022579"/>
    </source>
</evidence>
<evidence type="ECO:0000313" key="5">
    <source>
        <dbReference type="Proteomes" id="UP001501474"/>
    </source>
</evidence>
<dbReference type="Proteomes" id="UP001501474">
    <property type="component" value="Unassembled WGS sequence"/>
</dbReference>
<comment type="caution">
    <text evidence="4">The sequence shown here is derived from an EMBL/GenBank/DDBJ whole genome shotgun (WGS) entry which is preliminary data.</text>
</comment>
<keyword evidence="5" id="KW-1185">Reference proteome</keyword>
<accession>A0ABN3DHF4</accession>
<sequence length="102" mass="10518">MKRSALTAGPVALLSFALVPSGPVSAAPSSHEPAPPCVVMYESWRYTEAANNCVDTLSVTVVYEDGATSRCSTLAPGARTTVGEGYLGQHGHAVRLALCATP</sequence>
<dbReference type="InterPro" id="IPR036379">
    <property type="entry name" value="A-amylase_inhib_sf"/>
</dbReference>
<gene>
    <name evidence="4" type="ORF">GCM10010104_26420</name>
</gene>
<keyword evidence="1" id="KW-0022">Alpha-amylase inhibitor</keyword>
<feature type="chain" id="PRO_5047477281" description="Alpha amylase inhibitor" evidence="3">
    <location>
        <begin position="27"/>
        <end position="102"/>
    </location>
</feature>
<dbReference type="Gene3D" id="2.60.40.20">
    <property type="entry name" value="Alpha-amylase inhibitor"/>
    <property type="match status" value="1"/>
</dbReference>
<feature type="signal peptide" evidence="3">
    <location>
        <begin position="1"/>
        <end position="26"/>
    </location>
</feature>
<protein>
    <recommendedName>
        <fullName evidence="6">Alpha amylase inhibitor</fullName>
    </recommendedName>
</protein>